<dbReference type="AlphaFoldDB" id="A0A939MI19"/>
<dbReference type="Proteomes" id="UP000664382">
    <property type="component" value="Unassembled WGS sequence"/>
</dbReference>
<keyword evidence="2" id="KW-1185">Reference proteome</keyword>
<sequence>MRSSLSGPSLPNPENRITGFEFDARGALTLLQQHLPEELHGVRIGFSSVPLAIGESGQPLFYAIDRASRSILLFRMPIQRARGLHVDDAEHRRLFVGHCVYRAVCEYLGREPWDLLPGYFDHY</sequence>
<evidence type="ECO:0000313" key="1">
    <source>
        <dbReference type="EMBL" id="MBO1900620.1"/>
    </source>
</evidence>
<dbReference type="SUPFAM" id="SSF55486">
    <property type="entry name" value="Metalloproteases ('zincins'), catalytic domain"/>
    <property type="match status" value="1"/>
</dbReference>
<accession>A0A939MI19</accession>
<name>A0A939MI19_9MICO</name>
<protein>
    <recommendedName>
        <fullName evidence="3">Metallopeptidase family protein</fullName>
    </recommendedName>
</protein>
<organism evidence="1 2">
    <name type="scientific">Leucobacter weissii</name>
    <dbReference type="NCBI Taxonomy" id="1983706"/>
    <lineage>
        <taxon>Bacteria</taxon>
        <taxon>Bacillati</taxon>
        <taxon>Actinomycetota</taxon>
        <taxon>Actinomycetes</taxon>
        <taxon>Micrococcales</taxon>
        <taxon>Microbacteriaceae</taxon>
        <taxon>Leucobacter</taxon>
    </lineage>
</organism>
<gene>
    <name evidence="1" type="ORF">J4H92_01490</name>
</gene>
<evidence type="ECO:0000313" key="2">
    <source>
        <dbReference type="Proteomes" id="UP000664382"/>
    </source>
</evidence>
<reference evidence="1" key="1">
    <citation type="submission" date="2021-03" db="EMBL/GenBank/DDBJ databases">
        <title>Leucobacter chromiisoli sp. nov., isolated from chromium-containing soil of chemical plant.</title>
        <authorList>
            <person name="Xu Z."/>
        </authorList>
    </citation>
    <scope>NUCLEOTIDE SEQUENCE</scope>
    <source>
        <strain evidence="1">S27</strain>
    </source>
</reference>
<dbReference type="EMBL" id="JAGDYM010000003">
    <property type="protein sequence ID" value="MBO1900620.1"/>
    <property type="molecule type" value="Genomic_DNA"/>
</dbReference>
<proteinExistence type="predicted"/>
<evidence type="ECO:0008006" key="3">
    <source>
        <dbReference type="Google" id="ProtNLM"/>
    </source>
</evidence>
<comment type="caution">
    <text evidence="1">The sequence shown here is derived from an EMBL/GenBank/DDBJ whole genome shotgun (WGS) entry which is preliminary data.</text>
</comment>